<dbReference type="Proteomes" id="UP001271007">
    <property type="component" value="Unassembled WGS sequence"/>
</dbReference>
<protein>
    <recommendedName>
        <fullName evidence="5">Peroxin 26</fullName>
    </recommendedName>
</protein>
<reference evidence="3" key="1">
    <citation type="submission" date="2023-04" db="EMBL/GenBank/DDBJ databases">
        <title>Black Yeasts Isolated from many extreme environments.</title>
        <authorList>
            <person name="Coleine C."/>
            <person name="Stajich J.E."/>
            <person name="Selbmann L."/>
        </authorList>
    </citation>
    <scope>NUCLEOTIDE SEQUENCE</scope>
    <source>
        <strain evidence="3">CCFEE 5312</strain>
    </source>
</reference>
<comment type="caution">
    <text evidence="3">The sequence shown here is derived from an EMBL/GenBank/DDBJ whole genome shotgun (WGS) entry which is preliminary data.</text>
</comment>
<feature type="compositionally biased region" description="Low complexity" evidence="1">
    <location>
        <begin position="317"/>
        <end position="332"/>
    </location>
</feature>
<keyword evidence="4" id="KW-1185">Reference proteome</keyword>
<name>A0AAJ0GJ51_9PEZI</name>
<organism evidence="3 4">
    <name type="scientific">Extremus antarcticus</name>
    <dbReference type="NCBI Taxonomy" id="702011"/>
    <lineage>
        <taxon>Eukaryota</taxon>
        <taxon>Fungi</taxon>
        <taxon>Dikarya</taxon>
        <taxon>Ascomycota</taxon>
        <taxon>Pezizomycotina</taxon>
        <taxon>Dothideomycetes</taxon>
        <taxon>Dothideomycetidae</taxon>
        <taxon>Mycosphaerellales</taxon>
        <taxon>Extremaceae</taxon>
        <taxon>Extremus</taxon>
    </lineage>
</organism>
<evidence type="ECO:0008006" key="5">
    <source>
        <dbReference type="Google" id="ProtNLM"/>
    </source>
</evidence>
<feature type="region of interest" description="Disordered" evidence="1">
    <location>
        <begin position="267"/>
        <end position="379"/>
    </location>
</feature>
<keyword evidence="2" id="KW-0472">Membrane</keyword>
<feature type="compositionally biased region" description="Low complexity" evidence="1">
    <location>
        <begin position="339"/>
        <end position="359"/>
    </location>
</feature>
<proteinExistence type="predicted"/>
<accession>A0AAJ0GJ51</accession>
<feature type="transmembrane region" description="Helical" evidence="2">
    <location>
        <begin position="403"/>
        <end position="420"/>
    </location>
</feature>
<evidence type="ECO:0000256" key="2">
    <source>
        <dbReference type="SAM" id="Phobius"/>
    </source>
</evidence>
<evidence type="ECO:0000256" key="1">
    <source>
        <dbReference type="SAM" id="MobiDB-lite"/>
    </source>
</evidence>
<keyword evidence="2" id="KW-0812">Transmembrane</keyword>
<sequence length="452" mass="50004">MASSTETMTYQDNLNAQYLSSSLSSLSSSRSTNSLIVRTYKQATQQYLTKQFKEALETLEPIIAPQGAGDDPLDGDNKANGDATGPALIAQSSKGTRTKVWVFYLSLLHAIVELGQEEGKLIFGSTVWRQLAAKVRDGTVWEEVIQRGYGGNEGEVDADVVVNLATLFLGHMQDQRLTQQRLETYLAASDGGGANGHLSFGQDGMSTPMSTSSSSPKQLAIRLKILELYTLHVLPANGEWDYAQQFIDINDMLDEERKEAFQAALQNLKEEKDGTAQRERELKEQREREMEEQKQQEEAARQAEVTRKVEEERKVAEAASKPKPPSTTKAPPNGTTSISKPTATPTPRPTSSSSAQQPTSKPPSKKPRPRPQPPPTLYRRASSAIGSLQHMLSHSLTTGQNSMVLMRFLVFMFAFLILIARRDLRMKLRRGVERSWASVARTVGMGVKVSYV</sequence>
<gene>
    <name evidence="3" type="ORF">LTR09_000180</name>
</gene>
<dbReference type="EMBL" id="JAWDJX010000001">
    <property type="protein sequence ID" value="KAK3058615.1"/>
    <property type="molecule type" value="Genomic_DNA"/>
</dbReference>
<keyword evidence="2" id="KW-1133">Transmembrane helix</keyword>
<evidence type="ECO:0000313" key="4">
    <source>
        <dbReference type="Proteomes" id="UP001271007"/>
    </source>
</evidence>
<dbReference type="AlphaFoldDB" id="A0AAJ0GJ51"/>
<evidence type="ECO:0000313" key="3">
    <source>
        <dbReference type="EMBL" id="KAK3058615.1"/>
    </source>
</evidence>
<feature type="compositionally biased region" description="Basic and acidic residues" evidence="1">
    <location>
        <begin position="268"/>
        <end position="316"/>
    </location>
</feature>
<feature type="region of interest" description="Disordered" evidence="1">
    <location>
        <begin position="64"/>
        <end position="85"/>
    </location>
</feature>